<gene>
    <name evidence="2" type="ORF">LK12_08525</name>
</gene>
<accession>A0A0B1ZRS7</accession>
<evidence type="ECO:0000313" key="2">
    <source>
        <dbReference type="EMBL" id="KHK91902.1"/>
    </source>
</evidence>
<dbReference type="Proteomes" id="UP000031057">
    <property type="component" value="Unassembled WGS sequence"/>
</dbReference>
<dbReference type="AlphaFoldDB" id="A0A0B1ZRS7"/>
<protein>
    <recommendedName>
        <fullName evidence="1">PilZ domain-containing protein</fullName>
    </recommendedName>
</protein>
<evidence type="ECO:0000259" key="1">
    <source>
        <dbReference type="Pfam" id="PF07238"/>
    </source>
</evidence>
<comment type="caution">
    <text evidence="2">The sequence shown here is derived from an EMBL/GenBank/DDBJ whole genome shotgun (WGS) entry which is preliminary data.</text>
</comment>
<dbReference type="EMBL" id="JTDI01000003">
    <property type="protein sequence ID" value="KHK91902.1"/>
    <property type="molecule type" value="Genomic_DNA"/>
</dbReference>
<name>A0A0B1ZRS7_9SPHN</name>
<reference evidence="2 3" key="1">
    <citation type="submission" date="2014-10" db="EMBL/GenBank/DDBJ databases">
        <title>Genome sequence of Novosphingobium malaysiense MUSC 273(T).</title>
        <authorList>
            <person name="Lee L.-H."/>
        </authorList>
    </citation>
    <scope>NUCLEOTIDE SEQUENCE [LARGE SCALE GENOMIC DNA]</scope>
    <source>
        <strain evidence="2 3">MUSC 273</strain>
    </source>
</reference>
<keyword evidence="3" id="KW-1185">Reference proteome</keyword>
<proteinExistence type="predicted"/>
<evidence type="ECO:0000313" key="3">
    <source>
        <dbReference type="Proteomes" id="UP000031057"/>
    </source>
</evidence>
<organism evidence="2 3">
    <name type="scientific">Novosphingobium malaysiense</name>
    <dbReference type="NCBI Taxonomy" id="1348853"/>
    <lineage>
        <taxon>Bacteria</taxon>
        <taxon>Pseudomonadati</taxon>
        <taxon>Pseudomonadota</taxon>
        <taxon>Alphaproteobacteria</taxon>
        <taxon>Sphingomonadales</taxon>
        <taxon>Sphingomonadaceae</taxon>
        <taxon>Novosphingobium</taxon>
    </lineage>
</organism>
<dbReference type="GO" id="GO:0035438">
    <property type="term" value="F:cyclic-di-GMP binding"/>
    <property type="evidence" value="ECO:0007669"/>
    <property type="project" value="InterPro"/>
</dbReference>
<dbReference type="InterPro" id="IPR009875">
    <property type="entry name" value="PilZ_domain"/>
</dbReference>
<dbReference type="Pfam" id="PF07238">
    <property type="entry name" value="PilZ"/>
    <property type="match status" value="1"/>
</dbReference>
<dbReference type="OrthoDB" id="7506964at2"/>
<sequence>MASDISDDSPYSAAVARHVSEDGCQFVFNETRVAPGQRFRFKLADFSPVIGTVRWVVGDHVGFAFDRPLSRDCQEALQNHCRDVHGLELFLA</sequence>
<feature type="domain" description="PilZ" evidence="1">
    <location>
        <begin position="7"/>
        <end position="81"/>
    </location>
</feature>